<feature type="compositionally biased region" description="Acidic residues" evidence="1">
    <location>
        <begin position="330"/>
        <end position="340"/>
    </location>
</feature>
<accession>A0AAD5PH02</accession>
<organism evidence="2 3">
    <name type="scientific">Phascolomyces articulosus</name>
    <dbReference type="NCBI Taxonomy" id="60185"/>
    <lineage>
        <taxon>Eukaryota</taxon>
        <taxon>Fungi</taxon>
        <taxon>Fungi incertae sedis</taxon>
        <taxon>Mucoromycota</taxon>
        <taxon>Mucoromycotina</taxon>
        <taxon>Mucoromycetes</taxon>
        <taxon>Mucorales</taxon>
        <taxon>Lichtheimiaceae</taxon>
        <taxon>Phascolomyces</taxon>
    </lineage>
</organism>
<sequence>MMSYKRNPNDWNNSRTSHGRATTTTINSGYSSNHASVFSYTMDDPNVMTNNTPTTTTTNNNTTPTTRIMETTPTTTEPANNFTYTPQSLTTLQNSMTQQQAHSRRHHYSNHSYHVQRYNQQDTNPLALLRQQQELEESKQWYNLPMEEKLKRMPNPPVCFCGKPAYSHDTDLGMMYDCHGFENKDTKRICGFHVHARAWDQFRQQLVKGQDVDQHDPELSICPFFNFTFCVIFFYINDYPKRFPPTPKCFCNLQVIIHEVEEKRSVDNEYWKRLEFKCPHHHIDGAKPKCTWTCKANQVAFGRPKRLIHSKEIDDYVARIRARQHQQQRDDDEEEEEETEDQHPSVTITTMTLSSTSDTSVTTTPVVMNSPSASTSTSLSSIVSSSSTPHLTSTSTIENKSHSSIVLEDEKDG</sequence>
<keyword evidence="3" id="KW-1185">Reference proteome</keyword>
<evidence type="ECO:0000313" key="2">
    <source>
        <dbReference type="EMBL" id="KAI9271632.1"/>
    </source>
</evidence>
<feature type="compositionally biased region" description="Low complexity" evidence="1">
    <location>
        <begin position="345"/>
        <end position="397"/>
    </location>
</feature>
<name>A0AAD5PH02_9FUNG</name>
<proteinExistence type="predicted"/>
<dbReference type="EMBL" id="JAIXMP010000006">
    <property type="protein sequence ID" value="KAI9271632.1"/>
    <property type="molecule type" value="Genomic_DNA"/>
</dbReference>
<feature type="region of interest" description="Disordered" evidence="1">
    <location>
        <begin position="50"/>
        <end position="81"/>
    </location>
</feature>
<comment type="caution">
    <text evidence="2">The sequence shown here is derived from an EMBL/GenBank/DDBJ whole genome shotgun (WGS) entry which is preliminary data.</text>
</comment>
<dbReference type="Proteomes" id="UP001209540">
    <property type="component" value="Unassembled WGS sequence"/>
</dbReference>
<evidence type="ECO:0000256" key="1">
    <source>
        <dbReference type="SAM" id="MobiDB-lite"/>
    </source>
</evidence>
<gene>
    <name evidence="2" type="ORF">BDA99DRAFT_534120</name>
</gene>
<feature type="region of interest" description="Disordered" evidence="1">
    <location>
        <begin position="322"/>
        <end position="413"/>
    </location>
</feature>
<evidence type="ECO:0000313" key="3">
    <source>
        <dbReference type="Proteomes" id="UP001209540"/>
    </source>
</evidence>
<reference evidence="2" key="1">
    <citation type="journal article" date="2022" name="IScience">
        <title>Evolution of zygomycete secretomes and the origins of terrestrial fungal ecologies.</title>
        <authorList>
            <person name="Chang Y."/>
            <person name="Wang Y."/>
            <person name="Mondo S."/>
            <person name="Ahrendt S."/>
            <person name="Andreopoulos W."/>
            <person name="Barry K."/>
            <person name="Beard J."/>
            <person name="Benny G.L."/>
            <person name="Blankenship S."/>
            <person name="Bonito G."/>
            <person name="Cuomo C."/>
            <person name="Desiro A."/>
            <person name="Gervers K.A."/>
            <person name="Hundley H."/>
            <person name="Kuo A."/>
            <person name="LaButti K."/>
            <person name="Lang B.F."/>
            <person name="Lipzen A."/>
            <person name="O'Donnell K."/>
            <person name="Pangilinan J."/>
            <person name="Reynolds N."/>
            <person name="Sandor L."/>
            <person name="Smith M.E."/>
            <person name="Tsang A."/>
            <person name="Grigoriev I.V."/>
            <person name="Stajich J.E."/>
            <person name="Spatafora J.W."/>
        </authorList>
    </citation>
    <scope>NUCLEOTIDE SEQUENCE</scope>
    <source>
        <strain evidence="2">RSA 2281</strain>
    </source>
</reference>
<feature type="region of interest" description="Disordered" evidence="1">
    <location>
        <begin position="1"/>
        <end position="28"/>
    </location>
</feature>
<feature type="compositionally biased region" description="Polar residues" evidence="1">
    <location>
        <begin position="9"/>
        <end position="28"/>
    </location>
</feature>
<reference evidence="2" key="2">
    <citation type="submission" date="2023-02" db="EMBL/GenBank/DDBJ databases">
        <authorList>
            <consortium name="DOE Joint Genome Institute"/>
            <person name="Mondo S.J."/>
            <person name="Chang Y."/>
            <person name="Wang Y."/>
            <person name="Ahrendt S."/>
            <person name="Andreopoulos W."/>
            <person name="Barry K."/>
            <person name="Beard J."/>
            <person name="Benny G.L."/>
            <person name="Blankenship S."/>
            <person name="Bonito G."/>
            <person name="Cuomo C."/>
            <person name="Desiro A."/>
            <person name="Gervers K.A."/>
            <person name="Hundley H."/>
            <person name="Kuo A."/>
            <person name="LaButti K."/>
            <person name="Lang B.F."/>
            <person name="Lipzen A."/>
            <person name="O'Donnell K."/>
            <person name="Pangilinan J."/>
            <person name="Reynolds N."/>
            <person name="Sandor L."/>
            <person name="Smith M.W."/>
            <person name="Tsang A."/>
            <person name="Grigoriev I.V."/>
            <person name="Stajich J.E."/>
            <person name="Spatafora J.W."/>
        </authorList>
    </citation>
    <scope>NUCLEOTIDE SEQUENCE</scope>
    <source>
        <strain evidence="2">RSA 2281</strain>
    </source>
</reference>
<dbReference type="AlphaFoldDB" id="A0AAD5PH02"/>
<protein>
    <submittedName>
        <fullName evidence="2">Uncharacterized protein</fullName>
    </submittedName>
</protein>